<dbReference type="InterPro" id="IPR043129">
    <property type="entry name" value="ATPase_NBD"/>
</dbReference>
<evidence type="ECO:0000313" key="1">
    <source>
        <dbReference type="EMBL" id="KAH0543032.1"/>
    </source>
</evidence>
<reference evidence="1" key="1">
    <citation type="submission" date="2021-03" db="EMBL/GenBank/DDBJ databases">
        <title>Comparative genomics and phylogenomic investigation of the class Geoglossomycetes provide insights into ecological specialization and systematics.</title>
        <authorList>
            <person name="Melie T."/>
            <person name="Pirro S."/>
            <person name="Miller A.N."/>
            <person name="Quandt A."/>
        </authorList>
    </citation>
    <scope>NUCLEOTIDE SEQUENCE</scope>
    <source>
        <strain evidence="1">GBOQ0MN5Z8</strain>
    </source>
</reference>
<dbReference type="AlphaFoldDB" id="A0A9P8I9A6"/>
<keyword evidence="2" id="KW-1185">Reference proteome</keyword>
<dbReference type="Gene3D" id="3.90.640.10">
    <property type="entry name" value="Actin, Chain A, domain 4"/>
    <property type="match status" value="1"/>
</dbReference>
<dbReference type="SUPFAM" id="SSF53067">
    <property type="entry name" value="Actin-like ATPase domain"/>
    <property type="match status" value="1"/>
</dbReference>
<evidence type="ECO:0000313" key="2">
    <source>
        <dbReference type="Proteomes" id="UP000698800"/>
    </source>
</evidence>
<dbReference type="PANTHER" id="PTHR42749">
    <property type="entry name" value="CELL SHAPE-DETERMINING PROTEIN MREB"/>
    <property type="match status" value="1"/>
</dbReference>
<protein>
    <submittedName>
        <fullName evidence="1">Uncharacterized protein</fullName>
    </submittedName>
</protein>
<dbReference type="Proteomes" id="UP000698800">
    <property type="component" value="Unassembled WGS sequence"/>
</dbReference>
<dbReference type="PANTHER" id="PTHR42749:SF1">
    <property type="entry name" value="CELL SHAPE-DETERMINING PROTEIN MREB"/>
    <property type="match status" value="1"/>
</dbReference>
<sequence length="673" mass="76121">MTISSEEDENREQMLPPDRVIVGVDLGYTHTGMHVHNVLLGSTKLEADVHHYCATGVAICSPDRMGPGESITPVVIQRWPSVEKFIINKVPTLVTYRAGDFHINSWGFACPPLGEIGPAMSVRGYFKFFLDEDHLIEANREIPEDEQYDIRSVRGWYTDFLTALHSHIIAHLEAHPWLVDWSSTKVEYIFSLPTMWKDRDDLVRDFEGIVRQTFNPGENCSVVIGLTEGEASAVYTAKGIGHQYKKDDALLVCDAGGGTTDICILKVEKIDGKAVELVRLNEAQAIYAGSVQIDRAFEKKVEEELRIIKREHPGLQQGLQEHTAHHMSRGHVFQNIKASFRDAGALPSWSLSVPGLPNNSDVNVYLTVDEIKDMFDGQINKIFRFIDSELGKLQQTSPDLKVSYLVLSGGLGSSKYVQDEVTARYEPQGIKILADRKDPEEPYVPSFASLTVLTEQHSPLAVCKGLVLDRMQRICHGTSVFRTRSCRSSYGILFNDRYNKDKHAAQTPVECPLNGKLYVTNQIDWFIRKGEVIREDVPITREYKKRIGFKDPDKAWEDTIVMSNLPSDCLPQYLGQGDSRVVCRIESDLGQDTQTPSSPGLTARRRYWLIGQKYLNIKYELRVYVEQENLRFEVRVNTEEKGEPAAIESQWIYDQPAKDTTGDQISNSTYLTR</sequence>
<dbReference type="EMBL" id="JAGHQL010000041">
    <property type="protein sequence ID" value="KAH0543032.1"/>
    <property type="molecule type" value="Genomic_DNA"/>
</dbReference>
<proteinExistence type="predicted"/>
<dbReference type="OrthoDB" id="2394218at2759"/>
<organism evidence="1 2">
    <name type="scientific">Glutinoglossum americanum</name>
    <dbReference type="NCBI Taxonomy" id="1670608"/>
    <lineage>
        <taxon>Eukaryota</taxon>
        <taxon>Fungi</taxon>
        <taxon>Dikarya</taxon>
        <taxon>Ascomycota</taxon>
        <taxon>Pezizomycotina</taxon>
        <taxon>Geoglossomycetes</taxon>
        <taxon>Geoglossales</taxon>
        <taxon>Geoglossaceae</taxon>
        <taxon>Glutinoglossum</taxon>
    </lineage>
</organism>
<name>A0A9P8I9A6_9PEZI</name>
<dbReference type="CDD" id="cd10170">
    <property type="entry name" value="ASKHA_NBD_HSP70"/>
    <property type="match status" value="1"/>
</dbReference>
<comment type="caution">
    <text evidence="1">The sequence shown here is derived from an EMBL/GenBank/DDBJ whole genome shotgun (WGS) entry which is preliminary data.</text>
</comment>
<dbReference type="Gene3D" id="3.30.420.40">
    <property type="match status" value="2"/>
</dbReference>
<gene>
    <name evidence="1" type="ORF">FGG08_002640</name>
</gene>
<accession>A0A9P8I9A6</accession>